<evidence type="ECO:0000256" key="2">
    <source>
        <dbReference type="SAM" id="SignalP"/>
    </source>
</evidence>
<evidence type="ECO:0000313" key="5">
    <source>
        <dbReference type="Proteomes" id="UP001498398"/>
    </source>
</evidence>
<dbReference type="EMBL" id="JBANRG010000051">
    <property type="protein sequence ID" value="KAK7444274.1"/>
    <property type="molecule type" value="Genomic_DNA"/>
</dbReference>
<evidence type="ECO:0000313" key="3">
    <source>
        <dbReference type="EMBL" id="KAK7444274.1"/>
    </source>
</evidence>
<keyword evidence="5" id="KW-1185">Reference proteome</keyword>
<sequence length="129" mass="13714">MARLSFVPSLLAVFVLFFTAVFAAPVPVANQRRDLFSGTATYFEVGLGNCGWQSVDTDWVVALAKSTYGDGEHCGKQVKITNSDGTEATATVVDSCQSCAAGDLDMSPGLFSHFASLGLGVFSISWEFE</sequence>
<protein>
    <recommendedName>
        <fullName evidence="6">RlpA-like double-psi beta-barrel-protein domain-containing protein-containing protein</fullName>
    </recommendedName>
</protein>
<feature type="signal peptide" evidence="2">
    <location>
        <begin position="1"/>
        <end position="23"/>
    </location>
</feature>
<reference evidence="3 5" key="1">
    <citation type="submission" date="2024-01" db="EMBL/GenBank/DDBJ databases">
        <title>A draft genome for the cacao thread blight pathogen Marasmiellus scandens.</title>
        <authorList>
            <person name="Baruah I.K."/>
            <person name="Leung J."/>
            <person name="Bukari Y."/>
            <person name="Amoako-Attah I."/>
            <person name="Meinhardt L.W."/>
            <person name="Bailey B.A."/>
            <person name="Cohen S.P."/>
        </authorList>
    </citation>
    <scope>NUCLEOTIDE SEQUENCE [LARGE SCALE GENOMIC DNA]</scope>
    <source>
        <strain evidence="3 5">GH-19</strain>
    </source>
</reference>
<dbReference type="EMBL" id="JBANRG010000001">
    <property type="protein sequence ID" value="KAK7473065.1"/>
    <property type="molecule type" value="Genomic_DNA"/>
</dbReference>
<dbReference type="PANTHER" id="PTHR31836:SF28">
    <property type="entry name" value="SRCR DOMAIN-CONTAINING PROTEIN-RELATED"/>
    <property type="match status" value="1"/>
</dbReference>
<evidence type="ECO:0000313" key="4">
    <source>
        <dbReference type="EMBL" id="KAK7473065.1"/>
    </source>
</evidence>
<evidence type="ECO:0000256" key="1">
    <source>
        <dbReference type="ARBA" id="ARBA00022729"/>
    </source>
</evidence>
<dbReference type="InterPro" id="IPR051477">
    <property type="entry name" value="Expansin_CellWall"/>
</dbReference>
<organism evidence="3 5">
    <name type="scientific">Marasmiellus scandens</name>
    <dbReference type="NCBI Taxonomy" id="2682957"/>
    <lineage>
        <taxon>Eukaryota</taxon>
        <taxon>Fungi</taxon>
        <taxon>Dikarya</taxon>
        <taxon>Basidiomycota</taxon>
        <taxon>Agaricomycotina</taxon>
        <taxon>Agaricomycetes</taxon>
        <taxon>Agaricomycetidae</taxon>
        <taxon>Agaricales</taxon>
        <taxon>Marasmiineae</taxon>
        <taxon>Omphalotaceae</taxon>
        <taxon>Marasmiellus</taxon>
    </lineage>
</organism>
<dbReference type="SUPFAM" id="SSF50685">
    <property type="entry name" value="Barwin-like endoglucanases"/>
    <property type="match status" value="1"/>
</dbReference>
<dbReference type="CDD" id="cd22191">
    <property type="entry name" value="DPBB_RlpA_EXP_N-like"/>
    <property type="match status" value="1"/>
</dbReference>
<keyword evidence="1 2" id="KW-0732">Signal</keyword>
<dbReference type="InterPro" id="IPR036908">
    <property type="entry name" value="RlpA-like_sf"/>
</dbReference>
<evidence type="ECO:0008006" key="6">
    <source>
        <dbReference type="Google" id="ProtNLM"/>
    </source>
</evidence>
<accession>A0ABR1J2G7</accession>
<comment type="caution">
    <text evidence="3">The sequence shown here is derived from an EMBL/GenBank/DDBJ whole genome shotgun (WGS) entry which is preliminary data.</text>
</comment>
<dbReference type="Proteomes" id="UP001498398">
    <property type="component" value="Unassembled WGS sequence"/>
</dbReference>
<gene>
    <name evidence="4" type="ORF">VKT23_001168</name>
    <name evidence="3" type="ORF">VKT23_015284</name>
</gene>
<proteinExistence type="predicted"/>
<dbReference type="PANTHER" id="PTHR31836">
    <property type="match status" value="1"/>
</dbReference>
<dbReference type="Gene3D" id="2.40.40.10">
    <property type="entry name" value="RlpA-like domain"/>
    <property type="match status" value="1"/>
</dbReference>
<name>A0ABR1J2G7_9AGAR</name>
<feature type="chain" id="PRO_5045031490" description="RlpA-like double-psi beta-barrel-protein domain-containing protein-containing protein" evidence="2">
    <location>
        <begin position="24"/>
        <end position="129"/>
    </location>
</feature>